<keyword evidence="7" id="KW-0862">Zinc</keyword>
<gene>
    <name evidence="9" type="ORF">TPC1_14773</name>
</gene>
<comment type="cofactor">
    <cofactor evidence="1">
        <name>Zn(2+)</name>
        <dbReference type="ChEBI" id="CHEBI:29105"/>
    </cofactor>
</comment>
<feature type="non-terminal residue" evidence="9">
    <location>
        <position position="183"/>
    </location>
</feature>
<dbReference type="SUPFAM" id="SSF48239">
    <property type="entry name" value="Terpenoid cyclases/Protein prenyltransferases"/>
    <property type="match status" value="1"/>
</dbReference>
<evidence type="ECO:0000256" key="1">
    <source>
        <dbReference type="ARBA" id="ARBA00001947"/>
    </source>
</evidence>
<proteinExistence type="inferred from homology"/>
<dbReference type="EMBL" id="GDID01003531">
    <property type="protein sequence ID" value="JAP93075.1"/>
    <property type="molecule type" value="Transcribed_RNA"/>
</dbReference>
<dbReference type="PANTHER" id="PTHR11774">
    <property type="entry name" value="GERANYLGERANYL TRANSFERASE TYPE BETA SUBUNIT"/>
    <property type="match status" value="1"/>
</dbReference>
<dbReference type="PANTHER" id="PTHR11774:SF6">
    <property type="entry name" value="PROTEIN FARNESYLTRANSFERASE SUBUNIT BETA"/>
    <property type="match status" value="1"/>
</dbReference>
<dbReference type="GO" id="GO:0004660">
    <property type="term" value="F:protein farnesyltransferase activity"/>
    <property type="evidence" value="ECO:0007669"/>
    <property type="project" value="TreeGrafter"/>
</dbReference>
<name>A0A146KBI5_9EUKA</name>
<dbReference type="GO" id="GO:0005965">
    <property type="term" value="C:protein farnesyltransferase complex"/>
    <property type="evidence" value="ECO:0007669"/>
    <property type="project" value="TreeGrafter"/>
</dbReference>
<comment type="similarity">
    <text evidence="2">Belongs to the protein prenyltransferase subunit beta family.</text>
</comment>
<keyword evidence="3" id="KW-0637">Prenyltransferase</keyword>
<keyword evidence="4 9" id="KW-0808">Transferase</keyword>
<dbReference type="GO" id="GO:0046872">
    <property type="term" value="F:metal ion binding"/>
    <property type="evidence" value="ECO:0007669"/>
    <property type="project" value="UniProtKB-KW"/>
</dbReference>
<accession>A0A146KBI5</accession>
<evidence type="ECO:0000256" key="5">
    <source>
        <dbReference type="ARBA" id="ARBA00022723"/>
    </source>
</evidence>
<protein>
    <submittedName>
        <fullName evidence="9">Rab-geranylgeranyl transferase, beta subunit</fullName>
    </submittedName>
</protein>
<evidence type="ECO:0000256" key="2">
    <source>
        <dbReference type="ARBA" id="ARBA00010497"/>
    </source>
</evidence>
<evidence type="ECO:0000256" key="6">
    <source>
        <dbReference type="ARBA" id="ARBA00022737"/>
    </source>
</evidence>
<feature type="domain" description="Prenyltransferase alpha-alpha toroid" evidence="8">
    <location>
        <begin position="1"/>
        <end position="174"/>
    </location>
</feature>
<evidence type="ECO:0000256" key="7">
    <source>
        <dbReference type="ARBA" id="ARBA00022833"/>
    </source>
</evidence>
<sequence>GEYDCRTTYAGIVIYNTLKIYFKECSCILDSFTHNAAQFLIDQFRQGFGLAESHLAYTFCAVAGLRILERIHGQKYLTDDMIEKLVDFTINRQTEFGGFNGRPNKHVDGCYTYWAIATLRLLGIQYLELIEKQDLIKYCVNCSQAEDGYGLCDKPDVLPDSYHSCYVLGGLWVLMGGNAEELG</sequence>
<dbReference type="InterPro" id="IPR001330">
    <property type="entry name" value="Prenyltrans"/>
</dbReference>
<feature type="non-terminal residue" evidence="9">
    <location>
        <position position="1"/>
    </location>
</feature>
<reference evidence="9" key="1">
    <citation type="submission" date="2015-07" db="EMBL/GenBank/DDBJ databases">
        <title>Adaptation to a free-living lifestyle via gene acquisitions in the diplomonad Trepomonas sp. PC1.</title>
        <authorList>
            <person name="Xu F."/>
            <person name="Jerlstrom-Hultqvist J."/>
            <person name="Kolisko M."/>
            <person name="Simpson A.G.B."/>
            <person name="Roger A.J."/>
            <person name="Svard S.G."/>
            <person name="Andersson J.O."/>
        </authorList>
    </citation>
    <scope>NUCLEOTIDE SEQUENCE</scope>
    <source>
        <strain evidence="9">PC1</strain>
    </source>
</reference>
<dbReference type="Pfam" id="PF00432">
    <property type="entry name" value="Prenyltrans"/>
    <property type="match status" value="1"/>
</dbReference>
<evidence type="ECO:0000259" key="8">
    <source>
        <dbReference type="Pfam" id="PF00432"/>
    </source>
</evidence>
<organism evidence="9">
    <name type="scientific">Trepomonas sp. PC1</name>
    <dbReference type="NCBI Taxonomy" id="1076344"/>
    <lineage>
        <taxon>Eukaryota</taxon>
        <taxon>Metamonada</taxon>
        <taxon>Diplomonadida</taxon>
        <taxon>Hexamitidae</taxon>
        <taxon>Hexamitinae</taxon>
        <taxon>Trepomonas</taxon>
    </lineage>
</organism>
<keyword evidence="6" id="KW-0677">Repeat</keyword>
<evidence type="ECO:0000256" key="3">
    <source>
        <dbReference type="ARBA" id="ARBA00022602"/>
    </source>
</evidence>
<dbReference type="InterPro" id="IPR045089">
    <property type="entry name" value="PGGT1B-like"/>
</dbReference>
<evidence type="ECO:0000313" key="9">
    <source>
        <dbReference type="EMBL" id="JAP93075.1"/>
    </source>
</evidence>
<keyword evidence="5" id="KW-0479">Metal-binding</keyword>
<dbReference type="Gene3D" id="1.50.10.20">
    <property type="match status" value="1"/>
</dbReference>
<evidence type="ECO:0000256" key="4">
    <source>
        <dbReference type="ARBA" id="ARBA00022679"/>
    </source>
</evidence>
<dbReference type="InterPro" id="IPR008930">
    <property type="entry name" value="Terpenoid_cyclase/PrenylTrfase"/>
</dbReference>
<dbReference type="AlphaFoldDB" id="A0A146KBI5"/>